<reference evidence="4" key="1">
    <citation type="submission" date="2020-02" db="EMBL/GenBank/DDBJ databases">
        <title>Streptomyces sp. ASO4wet.</title>
        <authorList>
            <person name="Risdian C."/>
            <person name="Landwehr W."/>
            <person name="Schupp P."/>
            <person name="Wink J."/>
        </authorList>
    </citation>
    <scope>NUCLEOTIDE SEQUENCE [LARGE SCALE GENOMIC DNA]</scope>
    <source>
        <strain evidence="4">ASO4wet</strain>
    </source>
</reference>
<dbReference type="InterPro" id="IPR016040">
    <property type="entry name" value="NAD(P)-bd_dom"/>
</dbReference>
<dbReference type="GO" id="GO:0044877">
    <property type="term" value="F:protein-containing complex binding"/>
    <property type="evidence" value="ECO:0007669"/>
    <property type="project" value="TreeGrafter"/>
</dbReference>
<evidence type="ECO:0000256" key="1">
    <source>
        <dbReference type="SAM" id="MobiDB-lite"/>
    </source>
</evidence>
<dbReference type="EMBL" id="CP048882">
    <property type="protein sequence ID" value="QPP06179.1"/>
    <property type="molecule type" value="Genomic_DNA"/>
</dbReference>
<feature type="domain" description="NAD(P)-binding" evidence="2">
    <location>
        <begin position="24"/>
        <end position="166"/>
    </location>
</feature>
<dbReference type="PANTHER" id="PTHR12126:SF11">
    <property type="entry name" value="NADH DEHYDROGENASE [UBIQUINONE] 1 ALPHA SUBCOMPLEX SUBUNIT 9, MITOCHONDRIAL"/>
    <property type="match status" value="1"/>
</dbReference>
<evidence type="ECO:0000313" key="3">
    <source>
        <dbReference type="EMBL" id="QPP06179.1"/>
    </source>
</evidence>
<gene>
    <name evidence="3" type="ORF">G4Z16_06965</name>
</gene>
<dbReference type="Gene3D" id="3.40.50.720">
    <property type="entry name" value="NAD(P)-binding Rossmann-like Domain"/>
    <property type="match status" value="1"/>
</dbReference>
<feature type="region of interest" description="Disordered" evidence="1">
    <location>
        <begin position="49"/>
        <end position="77"/>
    </location>
</feature>
<dbReference type="Proteomes" id="UP000595046">
    <property type="component" value="Chromosome"/>
</dbReference>
<name>A0A7T1T4F2_9ACTN</name>
<dbReference type="KEGG" id="sbat:G4Z16_06965"/>
<proteinExistence type="predicted"/>
<sequence>MDERTTDGASRAGGGAAGHILVTGGTGTLGQAVVQQLLEGGHAVRVLSRRPRPHVRTRSKTVGEAAPEPEWATGDLTSGEGLDEAVAGVGSVIHCATTGTGKDVMATQRLTEALSRSGGGAHLIYISIVGVDLVPFFYYRAKAEAERIVQGSGLPWTILRATQFHDLIARVTTVQRWLPVTLYPAGLSFQPVEVGEVAERLVELALGAPAGRVDDMGGPEVRTSRELAQLTQYAYRRRRPLLPVPLAGKAVRGYRAGHHTTPGHAVGRRTYAEYLVAAAAAEGDGRKR</sequence>
<dbReference type="InterPro" id="IPR051207">
    <property type="entry name" value="ComplexI_NDUFA9_subunit"/>
</dbReference>
<dbReference type="RefSeq" id="WP_197349813.1">
    <property type="nucleotide sequence ID" value="NZ_CP048882.1"/>
</dbReference>
<evidence type="ECO:0000313" key="4">
    <source>
        <dbReference type="Proteomes" id="UP000595046"/>
    </source>
</evidence>
<dbReference type="InterPro" id="IPR036291">
    <property type="entry name" value="NAD(P)-bd_dom_sf"/>
</dbReference>
<organism evidence="3 4">
    <name type="scientific">Streptomyces bathyalis</name>
    <dbReference type="NCBI Taxonomy" id="2710756"/>
    <lineage>
        <taxon>Bacteria</taxon>
        <taxon>Bacillati</taxon>
        <taxon>Actinomycetota</taxon>
        <taxon>Actinomycetes</taxon>
        <taxon>Kitasatosporales</taxon>
        <taxon>Streptomycetaceae</taxon>
        <taxon>Streptomyces</taxon>
    </lineage>
</organism>
<keyword evidence="4" id="KW-1185">Reference proteome</keyword>
<feature type="compositionally biased region" description="Basic residues" evidence="1">
    <location>
        <begin position="49"/>
        <end position="59"/>
    </location>
</feature>
<dbReference type="AlphaFoldDB" id="A0A7T1T4F2"/>
<protein>
    <submittedName>
        <fullName evidence="3">NAD(P)H-binding protein</fullName>
    </submittedName>
</protein>
<accession>A0A7T1T4F2</accession>
<dbReference type="SUPFAM" id="SSF51735">
    <property type="entry name" value="NAD(P)-binding Rossmann-fold domains"/>
    <property type="match status" value="1"/>
</dbReference>
<evidence type="ECO:0000259" key="2">
    <source>
        <dbReference type="Pfam" id="PF13460"/>
    </source>
</evidence>
<dbReference type="Pfam" id="PF13460">
    <property type="entry name" value="NAD_binding_10"/>
    <property type="match status" value="1"/>
</dbReference>
<dbReference type="PANTHER" id="PTHR12126">
    <property type="entry name" value="NADH-UBIQUINONE OXIDOREDUCTASE 39 KDA SUBUNIT-RELATED"/>
    <property type="match status" value="1"/>
</dbReference>